<proteinExistence type="predicted"/>
<accession>A0ABN4TKC1</accession>
<gene>
    <name evidence="1" type="ORF">BKK80_13570</name>
</gene>
<dbReference type="Proteomes" id="UP000177515">
    <property type="component" value="Chromosome 1"/>
</dbReference>
<keyword evidence="2" id="KW-1185">Reference proteome</keyword>
<evidence type="ECO:0000313" key="1">
    <source>
        <dbReference type="EMBL" id="AOZ06729.1"/>
    </source>
</evidence>
<reference evidence="1 2" key="1">
    <citation type="submission" date="2016-10" db="EMBL/GenBank/DDBJ databases">
        <title>Complete genome sequences of three Cupriavidus strains isolated from various Malaysian environments.</title>
        <authorList>
            <person name="Abdullah A.A.-A."/>
            <person name="Shafie N.A.H."/>
            <person name="Lau N.S."/>
        </authorList>
    </citation>
    <scope>NUCLEOTIDE SEQUENCE [LARGE SCALE GENOMIC DNA]</scope>
    <source>
        <strain evidence="1 2">USMAA1020</strain>
    </source>
</reference>
<evidence type="ECO:0000313" key="2">
    <source>
        <dbReference type="Proteomes" id="UP000177515"/>
    </source>
</evidence>
<evidence type="ECO:0008006" key="3">
    <source>
        <dbReference type="Google" id="ProtNLM"/>
    </source>
</evidence>
<dbReference type="EMBL" id="CP017754">
    <property type="protein sequence ID" value="AOZ06729.1"/>
    <property type="molecule type" value="Genomic_DNA"/>
</dbReference>
<name>A0ABN4TKC1_9BURK</name>
<organism evidence="1 2">
    <name type="scientific">Cupriavidus malaysiensis</name>
    <dbReference type="NCBI Taxonomy" id="367825"/>
    <lineage>
        <taxon>Bacteria</taxon>
        <taxon>Pseudomonadati</taxon>
        <taxon>Pseudomonadota</taxon>
        <taxon>Betaproteobacteria</taxon>
        <taxon>Burkholderiales</taxon>
        <taxon>Burkholderiaceae</taxon>
        <taxon>Cupriavidus</taxon>
    </lineage>
</organism>
<sequence length="79" mass="8812">MKVTPTCRYEHGELQEIPREPETHYFGLMGATLVPFRAGTPVGEPLSRTTVSGRIYTVSIFRCPVCGYLEMFDDEVGNG</sequence>
<protein>
    <recommendedName>
        <fullName evidence="3">DNA-binding protein</fullName>
    </recommendedName>
</protein>